<gene>
    <name evidence="2" type="ORF">CYCCA115_LOCUS7396</name>
</gene>
<organism evidence="2 3">
    <name type="scientific">Cylindrotheca closterium</name>
    <dbReference type="NCBI Taxonomy" id="2856"/>
    <lineage>
        <taxon>Eukaryota</taxon>
        <taxon>Sar</taxon>
        <taxon>Stramenopiles</taxon>
        <taxon>Ochrophyta</taxon>
        <taxon>Bacillariophyta</taxon>
        <taxon>Bacillariophyceae</taxon>
        <taxon>Bacillariophycidae</taxon>
        <taxon>Bacillariales</taxon>
        <taxon>Bacillariaceae</taxon>
        <taxon>Cylindrotheca</taxon>
    </lineage>
</organism>
<reference evidence="2" key="1">
    <citation type="submission" date="2023-08" db="EMBL/GenBank/DDBJ databases">
        <authorList>
            <person name="Audoor S."/>
            <person name="Bilcke G."/>
        </authorList>
    </citation>
    <scope>NUCLEOTIDE SEQUENCE</scope>
</reference>
<feature type="compositionally biased region" description="Low complexity" evidence="1">
    <location>
        <begin position="1"/>
        <end position="24"/>
    </location>
</feature>
<dbReference type="Proteomes" id="UP001295423">
    <property type="component" value="Unassembled WGS sequence"/>
</dbReference>
<proteinExistence type="predicted"/>
<evidence type="ECO:0000313" key="3">
    <source>
        <dbReference type="Proteomes" id="UP001295423"/>
    </source>
</evidence>
<keyword evidence="3" id="KW-1185">Reference proteome</keyword>
<evidence type="ECO:0000256" key="1">
    <source>
        <dbReference type="SAM" id="MobiDB-lite"/>
    </source>
</evidence>
<dbReference type="EMBL" id="CAKOGP040001001">
    <property type="protein sequence ID" value="CAJ1941187.1"/>
    <property type="molecule type" value="Genomic_DNA"/>
</dbReference>
<evidence type="ECO:0000313" key="2">
    <source>
        <dbReference type="EMBL" id="CAJ1941187.1"/>
    </source>
</evidence>
<name>A0AAD2CP04_9STRA</name>
<comment type="caution">
    <text evidence="2">The sequence shown here is derived from an EMBL/GenBank/DDBJ whole genome shotgun (WGS) entry which is preliminary data.</text>
</comment>
<sequence>MERATQNNSNDENANNQDGNNQSSTASHQMSSTIVASIFAAAPRLLIELKNQFHLEPKLADLLLPFVLPVLDNNAANINHGNNATLQQFMQKRRSEISIPSLQPTLFLEGSTKWLSQFAKLSVDMLPESVRQAMPLTLVPSDISASYMATTDDNYIPNNNYYYYNIHPLAAELKLLLRFTWGRVPALTHCPDADNPFNVPYYLFWLTIQKGKSSLQGLPEVCQYIVFRLLFGATKGTVSFTEMTRTVSHILYLVQLGSLSACAQIAGPDFLQRQLQLAAQAQSSQVVQYATPLLQKLQDYQNAKLVEEGNTVVTL</sequence>
<protein>
    <submittedName>
        <fullName evidence="2">Uncharacterized protein</fullName>
    </submittedName>
</protein>
<accession>A0AAD2CP04</accession>
<dbReference type="AlphaFoldDB" id="A0AAD2CP04"/>
<feature type="region of interest" description="Disordered" evidence="1">
    <location>
        <begin position="1"/>
        <end position="27"/>
    </location>
</feature>